<comment type="function">
    <text evidence="4">Dirigent proteins impart stereoselectivity on the phenoxy radical-coupling reaction, yielding optically active lignans from two molecules of coniferyl alcohol in the biosynthesis of lignans, flavonolignans, and alkaloids and thus plays a central role in plant secondary metabolism.</text>
</comment>
<evidence type="ECO:0000256" key="3">
    <source>
        <dbReference type="ARBA" id="ARBA00022525"/>
    </source>
</evidence>
<dbReference type="Pfam" id="PF03018">
    <property type="entry name" value="Dirigent"/>
    <property type="match status" value="1"/>
</dbReference>
<feature type="transmembrane region" description="Helical" evidence="5">
    <location>
        <begin position="12"/>
        <end position="30"/>
    </location>
</feature>
<sequence>MVPKMGAITNSLLSNTIVFFLIFFYLEVTVHGKRHQFSRVVSPASVGLKEEKITQLRVYWHDIVNRSNPSAIQVAAATMTNTSPTGFGSLMMIDDPLTEGPELSSKLVGRAQGFYSSASQTEVGLLMAMNFAFMDDKYNGSTITVLGRNTVLSKVVEMPVIGGIGVFRYSRGYVQARTHKFDPTTRDTTVEYDIYVYHY</sequence>
<keyword evidence="4" id="KW-0052">Apoplast</keyword>
<dbReference type="PANTHER" id="PTHR21495">
    <property type="entry name" value="NUCLEOPORIN-RELATED"/>
    <property type="match status" value="1"/>
</dbReference>
<keyword evidence="5" id="KW-0812">Transmembrane</keyword>
<evidence type="ECO:0000313" key="7">
    <source>
        <dbReference type="Proteomes" id="UP001141806"/>
    </source>
</evidence>
<keyword evidence="3 4" id="KW-0964">Secreted</keyword>
<dbReference type="GO" id="GO:0048046">
    <property type="term" value="C:apoplast"/>
    <property type="evidence" value="ECO:0007669"/>
    <property type="project" value="UniProtKB-SubCell"/>
</dbReference>
<evidence type="ECO:0000256" key="1">
    <source>
        <dbReference type="ARBA" id="ARBA00010746"/>
    </source>
</evidence>
<evidence type="ECO:0000256" key="2">
    <source>
        <dbReference type="ARBA" id="ARBA00011738"/>
    </source>
</evidence>
<comment type="caution">
    <text evidence="6">The sequence shown here is derived from an EMBL/GenBank/DDBJ whole genome shotgun (WGS) entry which is preliminary data.</text>
</comment>
<reference evidence="6" key="1">
    <citation type="journal article" date="2023" name="Plant J.">
        <title>The genome of the king protea, Protea cynaroides.</title>
        <authorList>
            <person name="Chang J."/>
            <person name="Duong T.A."/>
            <person name="Schoeman C."/>
            <person name="Ma X."/>
            <person name="Roodt D."/>
            <person name="Barker N."/>
            <person name="Li Z."/>
            <person name="Van de Peer Y."/>
            <person name="Mizrachi E."/>
        </authorList>
    </citation>
    <scope>NUCLEOTIDE SEQUENCE</scope>
    <source>
        <tissue evidence="6">Young leaves</tissue>
    </source>
</reference>
<dbReference type="AlphaFoldDB" id="A0A9Q0KYP1"/>
<name>A0A9Q0KYP1_9MAGN</name>
<dbReference type="Proteomes" id="UP001141806">
    <property type="component" value="Unassembled WGS sequence"/>
</dbReference>
<evidence type="ECO:0000313" key="6">
    <source>
        <dbReference type="EMBL" id="KAJ4979188.1"/>
    </source>
</evidence>
<dbReference type="OrthoDB" id="1864232at2759"/>
<keyword evidence="7" id="KW-1185">Reference proteome</keyword>
<evidence type="ECO:0000256" key="5">
    <source>
        <dbReference type="SAM" id="Phobius"/>
    </source>
</evidence>
<comment type="subunit">
    <text evidence="2 4">Homodimer.</text>
</comment>
<comment type="similarity">
    <text evidence="1 4">Belongs to the plant dirigent protein family.</text>
</comment>
<protein>
    <recommendedName>
        <fullName evidence="4">Dirigent protein</fullName>
    </recommendedName>
</protein>
<accession>A0A9Q0KYP1</accession>
<dbReference type="EMBL" id="JAMYWD010000002">
    <property type="protein sequence ID" value="KAJ4979188.1"/>
    <property type="molecule type" value="Genomic_DNA"/>
</dbReference>
<keyword evidence="5" id="KW-0472">Membrane</keyword>
<dbReference type="Gene3D" id="2.40.480.10">
    <property type="entry name" value="Allene oxide cyclase-like"/>
    <property type="match status" value="1"/>
</dbReference>
<organism evidence="6 7">
    <name type="scientific">Protea cynaroides</name>
    <dbReference type="NCBI Taxonomy" id="273540"/>
    <lineage>
        <taxon>Eukaryota</taxon>
        <taxon>Viridiplantae</taxon>
        <taxon>Streptophyta</taxon>
        <taxon>Embryophyta</taxon>
        <taxon>Tracheophyta</taxon>
        <taxon>Spermatophyta</taxon>
        <taxon>Magnoliopsida</taxon>
        <taxon>Proteales</taxon>
        <taxon>Proteaceae</taxon>
        <taxon>Protea</taxon>
    </lineage>
</organism>
<keyword evidence="5" id="KW-1133">Transmembrane helix</keyword>
<dbReference type="InterPro" id="IPR004265">
    <property type="entry name" value="Dirigent"/>
</dbReference>
<proteinExistence type="inferred from homology"/>
<dbReference type="InterPro" id="IPR044859">
    <property type="entry name" value="Allene_oxi_cyc_Dirigent"/>
</dbReference>
<evidence type="ECO:0000256" key="4">
    <source>
        <dbReference type="RuleBase" id="RU363099"/>
    </source>
</evidence>
<dbReference type="GO" id="GO:0009699">
    <property type="term" value="P:phenylpropanoid biosynthetic process"/>
    <property type="evidence" value="ECO:0007669"/>
    <property type="project" value="UniProtKB-ARBA"/>
</dbReference>
<gene>
    <name evidence="6" type="ORF">NE237_009968</name>
</gene>
<comment type="subcellular location">
    <subcellularLocation>
        <location evidence="4">Secreted</location>
        <location evidence="4">Extracellular space</location>
        <location evidence="4">Apoplast</location>
    </subcellularLocation>
</comment>